<evidence type="ECO:0000256" key="5">
    <source>
        <dbReference type="SAM" id="MobiDB-lite"/>
    </source>
</evidence>
<dbReference type="Gene3D" id="1.25.40.20">
    <property type="entry name" value="Ankyrin repeat-containing domain"/>
    <property type="match status" value="1"/>
</dbReference>
<evidence type="ECO:0000256" key="2">
    <source>
        <dbReference type="ARBA" id="ARBA00023043"/>
    </source>
</evidence>
<feature type="repeat" description="ANK" evidence="4">
    <location>
        <begin position="422"/>
        <end position="445"/>
    </location>
</feature>
<reference evidence="7" key="1">
    <citation type="submission" date="2016-04" db="UniProtKB">
        <authorList>
            <consortium name="WormBaseParasite"/>
        </authorList>
    </citation>
    <scope>IDENTIFICATION</scope>
</reference>
<dbReference type="InterPro" id="IPR047184">
    <property type="entry name" value="KANK1-4"/>
</dbReference>
<evidence type="ECO:0000313" key="6">
    <source>
        <dbReference type="Proteomes" id="UP000038040"/>
    </source>
</evidence>
<dbReference type="InterPro" id="IPR036770">
    <property type="entry name" value="Ankyrin_rpt-contain_sf"/>
</dbReference>
<feature type="region of interest" description="Disordered" evidence="5">
    <location>
        <begin position="226"/>
        <end position="253"/>
    </location>
</feature>
<keyword evidence="1" id="KW-0677">Repeat</keyword>
<dbReference type="SUPFAM" id="SSF48403">
    <property type="entry name" value="Ankyrin repeat"/>
    <property type="match status" value="1"/>
</dbReference>
<feature type="region of interest" description="Disordered" evidence="5">
    <location>
        <begin position="150"/>
        <end position="174"/>
    </location>
</feature>
<evidence type="ECO:0000313" key="7">
    <source>
        <dbReference type="WBParaSite" id="DME_0000857701-mRNA-1"/>
    </source>
</evidence>
<dbReference type="GO" id="GO:0005856">
    <property type="term" value="C:cytoskeleton"/>
    <property type="evidence" value="ECO:0007669"/>
    <property type="project" value="TreeGrafter"/>
</dbReference>
<sequence length="491" mass="55112">LSMTSLNDRRYYQNSNTSQCNCCPYGFHIELDFVKFAENISKGNFDKQVNIYKLNVIFRYGKWNDSMRIEMVSIGTSTPPLLPLKRCVECLKMKQQIDSLKTKSEAVSEGVESVEELSKRQRTADDYTDNAKVLGSARAEAIKKLLTDKCDQSGDRSEKQTFKRSTKLSKSYRVPKNKGDDLQYIVGSIFRKFFTASCPSTPQTNKGALKEKVVLKKETVIKMPPSKVPEPVPARIPRPKFSRYSPAEATPQSPDEVSLKIDFIFELEWAVKYVQHQWLKTTARKTSSPIQVKGFIDAVKEISISILNYIVNITDQNENTALHYAVSHGNLDVVSVLLDTKLCDLNFMNKAGYTPVMLAALYDASDEIKLTVIQRIFEMGDVNIKANKHAQTALMLAASHGNVNTTRILLQCNADVNIQDEEGSTALMCAAEHGHKEIVKLLLKHPTIDASLSDCDSSTALSIAVENGHRDIGVLIYAHLNYTYNDRFNKS</sequence>
<dbReference type="Pfam" id="PF12075">
    <property type="entry name" value="KN_motif"/>
    <property type="match status" value="1"/>
</dbReference>
<dbReference type="GO" id="GO:0030837">
    <property type="term" value="P:negative regulation of actin filament polymerization"/>
    <property type="evidence" value="ECO:0007669"/>
    <property type="project" value="InterPro"/>
</dbReference>
<dbReference type="InterPro" id="IPR002110">
    <property type="entry name" value="Ankyrin_rpt"/>
</dbReference>
<dbReference type="SMART" id="SM00248">
    <property type="entry name" value="ANK"/>
    <property type="match status" value="5"/>
</dbReference>
<accession>A0A158Q5Y6</accession>
<organism evidence="6 7">
    <name type="scientific">Dracunculus medinensis</name>
    <name type="common">Guinea worm</name>
    <dbReference type="NCBI Taxonomy" id="318479"/>
    <lineage>
        <taxon>Eukaryota</taxon>
        <taxon>Metazoa</taxon>
        <taxon>Ecdysozoa</taxon>
        <taxon>Nematoda</taxon>
        <taxon>Chromadorea</taxon>
        <taxon>Rhabditida</taxon>
        <taxon>Spirurina</taxon>
        <taxon>Dracunculoidea</taxon>
        <taxon>Dracunculidae</taxon>
        <taxon>Dracunculus</taxon>
    </lineage>
</organism>
<feature type="repeat" description="ANK" evidence="4">
    <location>
        <begin position="317"/>
        <end position="339"/>
    </location>
</feature>
<dbReference type="InterPro" id="IPR021939">
    <property type="entry name" value="KN_motif"/>
</dbReference>
<feature type="compositionally biased region" description="Basic and acidic residues" evidence="5">
    <location>
        <begin position="150"/>
        <end position="161"/>
    </location>
</feature>
<name>A0A158Q5Y6_DRAME</name>
<protein>
    <submittedName>
        <fullName evidence="7">ANK_REP_REGION domain-containing protein</fullName>
    </submittedName>
</protein>
<proteinExistence type="predicted"/>
<dbReference type="Pfam" id="PF12796">
    <property type="entry name" value="Ank_2"/>
    <property type="match status" value="2"/>
</dbReference>
<dbReference type="PROSITE" id="PS50297">
    <property type="entry name" value="ANK_REP_REGION"/>
    <property type="match status" value="3"/>
</dbReference>
<dbReference type="GO" id="GO:0005737">
    <property type="term" value="C:cytoplasm"/>
    <property type="evidence" value="ECO:0007669"/>
    <property type="project" value="TreeGrafter"/>
</dbReference>
<evidence type="ECO:0000256" key="4">
    <source>
        <dbReference type="PROSITE-ProRule" id="PRU00023"/>
    </source>
</evidence>
<dbReference type="PANTHER" id="PTHR24168:SF21">
    <property type="entry name" value="KANK, ISOFORM D"/>
    <property type="match status" value="1"/>
</dbReference>
<evidence type="ECO:0000256" key="1">
    <source>
        <dbReference type="ARBA" id="ARBA00022737"/>
    </source>
</evidence>
<dbReference type="Proteomes" id="UP000038040">
    <property type="component" value="Unplaced"/>
</dbReference>
<dbReference type="AlphaFoldDB" id="A0A158Q5Y6"/>
<evidence type="ECO:0000256" key="3">
    <source>
        <dbReference type="ARBA" id="ARBA00023054"/>
    </source>
</evidence>
<feature type="repeat" description="ANK" evidence="4">
    <location>
        <begin position="389"/>
        <end position="421"/>
    </location>
</feature>
<dbReference type="PANTHER" id="PTHR24168">
    <property type="entry name" value="KN MOTIF AND ANKYRIN REPEAT DOMAIN-CONTAINING"/>
    <property type="match status" value="1"/>
</dbReference>
<keyword evidence="3" id="KW-0175">Coiled coil</keyword>
<feature type="compositionally biased region" description="Pro residues" evidence="5">
    <location>
        <begin position="226"/>
        <end position="236"/>
    </location>
</feature>
<dbReference type="WBParaSite" id="DME_0000857701-mRNA-1">
    <property type="protein sequence ID" value="DME_0000857701-mRNA-1"/>
    <property type="gene ID" value="DME_0000857701"/>
</dbReference>
<keyword evidence="2 4" id="KW-0040">ANK repeat</keyword>
<dbReference type="PROSITE" id="PS50088">
    <property type="entry name" value="ANK_REPEAT"/>
    <property type="match status" value="3"/>
</dbReference>